<dbReference type="InterPro" id="IPR011682">
    <property type="entry name" value="Glyco_hydro_38_C"/>
</dbReference>
<gene>
    <name evidence="6" type="ORF">bsdcttw_10570</name>
</gene>
<keyword evidence="3" id="KW-0378">Hydrolase</keyword>
<dbReference type="SUPFAM" id="SSF88713">
    <property type="entry name" value="Glycoside hydrolase/deacetylase"/>
    <property type="match status" value="1"/>
</dbReference>
<dbReference type="Proteomes" id="UP000515703">
    <property type="component" value="Chromosome"/>
</dbReference>
<dbReference type="InterPro" id="IPR028995">
    <property type="entry name" value="Glyco_hydro_57/38_cen_sf"/>
</dbReference>
<evidence type="ECO:0000259" key="5">
    <source>
        <dbReference type="SMART" id="SM00872"/>
    </source>
</evidence>
<dbReference type="GO" id="GO:0046872">
    <property type="term" value="F:metal ion binding"/>
    <property type="evidence" value="ECO:0007669"/>
    <property type="project" value="UniProtKB-KW"/>
</dbReference>
<proteinExistence type="inferred from homology"/>
<keyword evidence="4" id="KW-0326">Glycosidase</keyword>
<evidence type="ECO:0000313" key="6">
    <source>
        <dbReference type="EMBL" id="BCJ98016.1"/>
    </source>
</evidence>
<dbReference type="KEGG" id="acht:bsdcttw_10570"/>
<dbReference type="InterPro" id="IPR041147">
    <property type="entry name" value="GH38_C"/>
</dbReference>
<dbReference type="InterPro" id="IPR000602">
    <property type="entry name" value="Glyco_hydro_38_N"/>
</dbReference>
<protein>
    <submittedName>
        <fullName evidence="6">Alpha-mannosidase</fullName>
    </submittedName>
</protein>
<dbReference type="Pfam" id="PF09261">
    <property type="entry name" value="Alpha-mann_mid"/>
    <property type="match status" value="1"/>
</dbReference>
<dbReference type="CDD" id="cd10789">
    <property type="entry name" value="GH38N_AMII_ER_cytosolic"/>
    <property type="match status" value="1"/>
</dbReference>
<dbReference type="RefSeq" id="WP_185258377.1">
    <property type="nucleotide sequence ID" value="NZ_AP023368.1"/>
</dbReference>
<evidence type="ECO:0000256" key="4">
    <source>
        <dbReference type="ARBA" id="ARBA00023295"/>
    </source>
</evidence>
<dbReference type="EMBL" id="AP023368">
    <property type="protein sequence ID" value="BCJ98016.1"/>
    <property type="molecule type" value="Genomic_DNA"/>
</dbReference>
<comment type="similarity">
    <text evidence="1">Belongs to the glycosyl hydrolase 38 family.</text>
</comment>
<dbReference type="Gene3D" id="3.20.110.10">
    <property type="entry name" value="Glycoside hydrolase 38, N terminal domain"/>
    <property type="match status" value="1"/>
</dbReference>
<dbReference type="SMART" id="SM00872">
    <property type="entry name" value="Alpha-mann_mid"/>
    <property type="match status" value="1"/>
</dbReference>
<dbReference type="Pfam" id="PF17677">
    <property type="entry name" value="Glyco_hydro38C2"/>
    <property type="match status" value="1"/>
</dbReference>
<evidence type="ECO:0000313" key="7">
    <source>
        <dbReference type="Proteomes" id="UP000515703"/>
    </source>
</evidence>
<dbReference type="Pfam" id="PF01074">
    <property type="entry name" value="Glyco_hydro_38N"/>
    <property type="match status" value="1"/>
</dbReference>
<dbReference type="FunFam" id="2.70.98.30:FF:000010">
    <property type="entry name" value="Cytosolic alpha-mannosidase"/>
    <property type="match status" value="1"/>
</dbReference>
<name>A0A7I8DNZ9_9FIRM</name>
<evidence type="ECO:0000256" key="2">
    <source>
        <dbReference type="ARBA" id="ARBA00022723"/>
    </source>
</evidence>
<keyword evidence="2" id="KW-0479">Metal-binding</keyword>
<sequence length="1048" mass="122237">MFFIEGRIKKILEELHRRTMEYSLPIHGIKWKECEYGELNLLEEKDSDWEAYSDRLTWGGRDKHSWFRFQVILPEEFIGSPVIIKIKTDREGWDATNPQFIAWVDKKLQHGLDVNHTWILLPQDSQGRGEFCVDLYAYGGTEEGYSRLQVEMFVLNRRVEKLYYDISVPLEAVCLLPEEDKRRIDTLAYLEQAINLLDLREDGSEAFYCSVEDAIRYLEKEFYHSELIGNENITELCVGHTHIDVAWLWSLRQTREKAVRSFSTVISLMKEFPEYIFMSSQPQLYQFVKQDQPELYEEIKDMVAKGRWEPEGSMWVEADCNLISGESLVRQIMFGKSFFKEEFGVENKILWLPDVFGYSAALPQVMKKSGIEYFMTTKISWNEFNKLPYDTFLWRGIDGTEVLTQFITTQEYHGEKSINGTTYNGIINPSHVLGCWQRYQQKNINNEVLNCFGFGDGGGGPTREMLEHARRMEKGLPGMPKVQIGKSIDFFQKLENNTLTNPKLPKWVGELYLEFHRGTYTSMARNKKYNRKAEFMNQDLEWLSVMAEQLTGLEYPAKRIHDSWEVTLLNQFHDIIPGSSIKEVYETSKEQYEQLLQEGKELIHRSLLSMAESMDIKEHSFVIFNQLGFMRDDIVTVDMPEGWKNAEVYDGAKLLPAQGSYDGKLVFYARKLPAKGYKKFIIKEAPAQENIFEVVYQKGCRMENGFFELEFNKEGNITSLYDKQNKRQVLKPNAFGNVLQVFEDKPMDFDAWNLDIFYQEKSWEMNDVTEIRLLEEGPVRKIIQIKKNYLKSTLIQTISIYSEINRIDFNTKIDWKEKQAFVKAAFPVEINSDKATYDIQFGNVERPTHWNTSWDLAKFEVCAHKWADLSEGGYGVALLNDCKYGYDIKDSVMRLSLLKSAIHPNPDADKEVHEFTYSLYPHAGNFKEAKVDQMAYRLNCPVYCVLQEPHTGTLPEELSFVSVEQSNVFIDTIKKAESGNEYIVRMYENHNQLTKGCCRFNQNINSVFECDLLENNISEVAHQGDQFQFSIKPFEIKTYKIIFESKTL</sequence>
<reference evidence="6 7" key="1">
    <citation type="submission" date="2020-08" db="EMBL/GenBank/DDBJ databases">
        <title>Draft genome sequencing of an Anaerocolumna strain isolated from anoxic soil subjected to BSD treatment.</title>
        <authorList>
            <person name="Uek A."/>
            <person name="Tonouchi A."/>
        </authorList>
    </citation>
    <scope>NUCLEOTIDE SEQUENCE [LARGE SCALE GENOMIC DNA]</scope>
    <source>
        <strain evidence="6 7">CTTW</strain>
    </source>
</reference>
<dbReference type="InterPro" id="IPR037094">
    <property type="entry name" value="Glyco_hydro_38_cen_sf"/>
</dbReference>
<organism evidence="6 7">
    <name type="scientific">Anaerocolumna chitinilytica</name>
    <dbReference type="NCBI Taxonomy" id="1727145"/>
    <lineage>
        <taxon>Bacteria</taxon>
        <taxon>Bacillati</taxon>
        <taxon>Bacillota</taxon>
        <taxon>Clostridia</taxon>
        <taxon>Lachnospirales</taxon>
        <taxon>Lachnospiraceae</taxon>
        <taxon>Anaerocolumna</taxon>
    </lineage>
</organism>
<dbReference type="SUPFAM" id="SSF88688">
    <property type="entry name" value="Families 57/38 glycoside transferase middle domain"/>
    <property type="match status" value="1"/>
</dbReference>
<dbReference type="Gene3D" id="1.20.1270.50">
    <property type="entry name" value="Glycoside hydrolase family 38, central domain"/>
    <property type="match status" value="1"/>
</dbReference>
<reference evidence="6 7" key="2">
    <citation type="submission" date="2020-08" db="EMBL/GenBank/DDBJ databases">
        <authorList>
            <person name="Ueki A."/>
            <person name="Tonouchi A."/>
        </authorList>
    </citation>
    <scope>NUCLEOTIDE SEQUENCE [LARGE SCALE GENOMIC DNA]</scope>
    <source>
        <strain evidence="6 7">CTTW</strain>
    </source>
</reference>
<dbReference type="GO" id="GO:0004559">
    <property type="term" value="F:alpha-mannosidase activity"/>
    <property type="evidence" value="ECO:0007669"/>
    <property type="project" value="InterPro"/>
</dbReference>
<dbReference type="SUPFAM" id="SSF74650">
    <property type="entry name" value="Galactose mutarotase-like"/>
    <property type="match status" value="1"/>
</dbReference>
<dbReference type="GO" id="GO:0009313">
    <property type="term" value="P:oligosaccharide catabolic process"/>
    <property type="evidence" value="ECO:0007669"/>
    <property type="project" value="TreeGrafter"/>
</dbReference>
<evidence type="ECO:0000256" key="1">
    <source>
        <dbReference type="ARBA" id="ARBA00009792"/>
    </source>
</evidence>
<dbReference type="GO" id="GO:0030246">
    <property type="term" value="F:carbohydrate binding"/>
    <property type="evidence" value="ECO:0007669"/>
    <property type="project" value="InterPro"/>
</dbReference>
<dbReference type="InterPro" id="IPR027291">
    <property type="entry name" value="Glyco_hydro_38_N_sf"/>
</dbReference>
<dbReference type="AlphaFoldDB" id="A0A7I8DNZ9"/>
<dbReference type="PANTHER" id="PTHR46017">
    <property type="entry name" value="ALPHA-MANNOSIDASE 2C1"/>
    <property type="match status" value="1"/>
</dbReference>
<evidence type="ECO:0000256" key="3">
    <source>
        <dbReference type="ARBA" id="ARBA00022801"/>
    </source>
</evidence>
<dbReference type="FunFam" id="3.20.110.10:FF:000002">
    <property type="entry name" value="alpha-mannosidase 2C1 isoform X1"/>
    <property type="match status" value="1"/>
</dbReference>
<keyword evidence="7" id="KW-1185">Reference proteome</keyword>
<accession>A0A7I8DNZ9</accession>
<dbReference type="Gene3D" id="2.60.40.2220">
    <property type="match status" value="1"/>
</dbReference>
<feature type="domain" description="Glycoside hydrolase family 38 central" evidence="5">
    <location>
        <begin position="514"/>
        <end position="592"/>
    </location>
</feature>
<dbReference type="Pfam" id="PF07748">
    <property type="entry name" value="Glyco_hydro_38C"/>
    <property type="match status" value="1"/>
</dbReference>
<dbReference type="InterPro" id="IPR011330">
    <property type="entry name" value="Glyco_hydro/deAcase_b/a-brl"/>
</dbReference>
<dbReference type="InterPro" id="IPR015341">
    <property type="entry name" value="Glyco_hydro_38_cen"/>
</dbReference>
<dbReference type="Gene3D" id="2.70.98.30">
    <property type="entry name" value="Golgi alpha-mannosidase II, domain 4"/>
    <property type="match status" value="1"/>
</dbReference>
<dbReference type="PANTHER" id="PTHR46017:SF1">
    <property type="entry name" value="ALPHA-MANNOSIDASE 2C1"/>
    <property type="match status" value="1"/>
</dbReference>
<dbReference type="GO" id="GO:0006013">
    <property type="term" value="P:mannose metabolic process"/>
    <property type="evidence" value="ECO:0007669"/>
    <property type="project" value="InterPro"/>
</dbReference>
<dbReference type="InterPro" id="IPR011013">
    <property type="entry name" value="Gal_mutarotase_sf_dom"/>
</dbReference>
<dbReference type="FunFam" id="1.20.1270.50:FF:000004">
    <property type="entry name" value="alpha-mannosidase 2C1 isoform X1"/>
    <property type="match status" value="1"/>
</dbReference>